<dbReference type="Proteomes" id="UP001597400">
    <property type="component" value="Unassembled WGS sequence"/>
</dbReference>
<keyword evidence="2" id="KW-1185">Reference proteome</keyword>
<dbReference type="Pfam" id="PF02452">
    <property type="entry name" value="PemK_toxin"/>
    <property type="match status" value="1"/>
</dbReference>
<comment type="caution">
    <text evidence="1">The sequence shown here is derived from an EMBL/GenBank/DDBJ whole genome shotgun (WGS) entry which is preliminary data.</text>
</comment>
<dbReference type="EMBL" id="JBHUGS010000003">
    <property type="protein sequence ID" value="MFD1951427.1"/>
    <property type="molecule type" value="Genomic_DNA"/>
</dbReference>
<proteinExistence type="predicted"/>
<evidence type="ECO:0000313" key="2">
    <source>
        <dbReference type="Proteomes" id="UP001597400"/>
    </source>
</evidence>
<organism evidence="1 2">
    <name type="scientific">Sphingomonas arantia</name>
    <dbReference type="NCBI Taxonomy" id="1460676"/>
    <lineage>
        <taxon>Bacteria</taxon>
        <taxon>Pseudomonadati</taxon>
        <taxon>Pseudomonadota</taxon>
        <taxon>Alphaproteobacteria</taxon>
        <taxon>Sphingomonadales</taxon>
        <taxon>Sphingomonadaceae</taxon>
        <taxon>Sphingomonas</taxon>
    </lineage>
</organism>
<name>A0ABW4U0T6_9SPHN</name>
<reference evidence="2" key="1">
    <citation type="journal article" date="2019" name="Int. J. Syst. Evol. Microbiol.">
        <title>The Global Catalogue of Microorganisms (GCM) 10K type strain sequencing project: providing services to taxonomists for standard genome sequencing and annotation.</title>
        <authorList>
            <consortium name="The Broad Institute Genomics Platform"/>
            <consortium name="The Broad Institute Genome Sequencing Center for Infectious Disease"/>
            <person name="Wu L."/>
            <person name="Ma J."/>
        </authorList>
    </citation>
    <scope>NUCLEOTIDE SEQUENCE [LARGE SCALE GENOMIC DNA]</scope>
    <source>
        <strain evidence="2">CGMCC 1.12702</strain>
    </source>
</reference>
<evidence type="ECO:0000313" key="1">
    <source>
        <dbReference type="EMBL" id="MFD1951427.1"/>
    </source>
</evidence>
<dbReference type="Gene3D" id="2.30.30.110">
    <property type="match status" value="1"/>
</dbReference>
<dbReference type="PANTHER" id="PTHR33988">
    <property type="entry name" value="ENDORIBONUCLEASE MAZF-RELATED"/>
    <property type="match status" value="1"/>
</dbReference>
<sequence length="108" mass="11594">MKRGEIVVANGRGEFTGKARPFLVVQATELMMGAEIVTVCPITSTLSYAPLVRVPLHAGAETGLQVQSEIEVDLISSIRARRISQVIGHAPAATMVAVDQALRRWLGL</sequence>
<dbReference type="PANTHER" id="PTHR33988:SF1">
    <property type="entry name" value="ENDORIBONUCLEASE MAZF7-RELATED"/>
    <property type="match status" value="1"/>
</dbReference>
<protein>
    <submittedName>
        <fullName evidence="1">Type II toxin-antitoxin system PemK/MazF family toxin</fullName>
    </submittedName>
</protein>
<gene>
    <name evidence="1" type="ORF">ACFSGX_11690</name>
</gene>
<dbReference type="RefSeq" id="WP_380930118.1">
    <property type="nucleotide sequence ID" value="NZ_JBHUGS010000003.1"/>
</dbReference>
<dbReference type="InterPro" id="IPR003477">
    <property type="entry name" value="PemK-like"/>
</dbReference>
<dbReference type="InterPro" id="IPR011067">
    <property type="entry name" value="Plasmid_toxin/cell-grow_inhib"/>
</dbReference>
<dbReference type="SUPFAM" id="SSF50118">
    <property type="entry name" value="Cell growth inhibitor/plasmid maintenance toxic component"/>
    <property type="match status" value="1"/>
</dbReference>
<accession>A0ABW4U0T6</accession>